<feature type="compositionally biased region" description="Low complexity" evidence="1">
    <location>
        <begin position="7"/>
        <end position="17"/>
    </location>
</feature>
<keyword evidence="3" id="KW-1185">Reference proteome</keyword>
<accession>A0ABP0MP50</accession>
<protein>
    <submittedName>
        <fullName evidence="2">Uncharacterized protein</fullName>
    </submittedName>
</protein>
<feature type="compositionally biased region" description="Basic and acidic residues" evidence="1">
    <location>
        <begin position="59"/>
        <end position="73"/>
    </location>
</feature>
<organism evidence="2 3">
    <name type="scientific">Durusdinium trenchii</name>
    <dbReference type="NCBI Taxonomy" id="1381693"/>
    <lineage>
        <taxon>Eukaryota</taxon>
        <taxon>Sar</taxon>
        <taxon>Alveolata</taxon>
        <taxon>Dinophyceae</taxon>
        <taxon>Suessiales</taxon>
        <taxon>Symbiodiniaceae</taxon>
        <taxon>Durusdinium</taxon>
    </lineage>
</organism>
<feature type="non-terminal residue" evidence="2">
    <location>
        <position position="197"/>
    </location>
</feature>
<feature type="region of interest" description="Disordered" evidence="1">
    <location>
        <begin position="1"/>
        <end position="73"/>
    </location>
</feature>
<comment type="caution">
    <text evidence="2">The sequence shown here is derived from an EMBL/GenBank/DDBJ whole genome shotgun (WGS) entry which is preliminary data.</text>
</comment>
<dbReference type="EMBL" id="CAXAMM010022982">
    <property type="protein sequence ID" value="CAK9052893.1"/>
    <property type="molecule type" value="Genomic_DNA"/>
</dbReference>
<evidence type="ECO:0000313" key="2">
    <source>
        <dbReference type="EMBL" id="CAK9052893.1"/>
    </source>
</evidence>
<proteinExistence type="predicted"/>
<evidence type="ECO:0000313" key="3">
    <source>
        <dbReference type="Proteomes" id="UP001642464"/>
    </source>
</evidence>
<feature type="compositionally biased region" description="Low complexity" evidence="1">
    <location>
        <begin position="107"/>
        <end position="134"/>
    </location>
</feature>
<evidence type="ECO:0000256" key="1">
    <source>
        <dbReference type="SAM" id="MobiDB-lite"/>
    </source>
</evidence>
<feature type="compositionally biased region" description="Basic and acidic residues" evidence="1">
    <location>
        <begin position="135"/>
        <end position="152"/>
    </location>
</feature>
<name>A0ABP0MP50_9DINO</name>
<gene>
    <name evidence="2" type="ORF">SCF082_LOCUS28891</name>
</gene>
<feature type="region of interest" description="Disordered" evidence="1">
    <location>
        <begin position="104"/>
        <end position="156"/>
    </location>
</feature>
<reference evidence="2 3" key="1">
    <citation type="submission" date="2024-02" db="EMBL/GenBank/DDBJ databases">
        <authorList>
            <person name="Chen Y."/>
            <person name="Shah S."/>
            <person name="Dougan E. K."/>
            <person name="Thang M."/>
            <person name="Chan C."/>
        </authorList>
    </citation>
    <scope>NUCLEOTIDE SEQUENCE [LARGE SCALE GENOMIC DNA]</scope>
</reference>
<feature type="compositionally biased region" description="Low complexity" evidence="1">
    <location>
        <begin position="31"/>
        <end position="43"/>
    </location>
</feature>
<dbReference type="Proteomes" id="UP001642464">
    <property type="component" value="Unassembled WGS sequence"/>
</dbReference>
<sequence length="197" mass="22123">MERAGEEAPLPEELPAPFARRRTVTFDEGTGRASSRTTSSASTPEDDPLLAFDPWAAARTEESSSGHEEDLLRDHQRAALSAPVATGSRPNFVGWTRWENWEEMSGESESGWHAPSNASSDRASDRSWSASSWSSDHRGWRDWESAPGDKHWNGGNWEDEDRWSSWSWSLHLPLSFIKDLQVNVMGTIPKKVMVLMP</sequence>